<evidence type="ECO:0000256" key="4">
    <source>
        <dbReference type="ARBA" id="ARBA00023125"/>
    </source>
</evidence>
<evidence type="ECO:0000256" key="8">
    <source>
        <dbReference type="ARBA" id="ARBA00024343"/>
    </source>
</evidence>
<reference evidence="11" key="1">
    <citation type="journal article" date="2023" name="Plant Biotechnol. J.">
        <title>Chromosome-level wild Hevea brasiliensis genome provides new tools for genomic-assisted breeding and valuable loci to elevate rubber yield.</title>
        <authorList>
            <person name="Cheng H."/>
            <person name="Song X."/>
            <person name="Hu Y."/>
            <person name="Wu T."/>
            <person name="Yang Q."/>
            <person name="An Z."/>
            <person name="Feng S."/>
            <person name="Deng Z."/>
            <person name="Wu W."/>
            <person name="Zeng X."/>
            <person name="Tu M."/>
            <person name="Wang X."/>
            <person name="Huang H."/>
        </authorList>
    </citation>
    <scope>NUCLEOTIDE SEQUENCE</scope>
    <source>
        <strain evidence="11">MT/VB/25A 57/8</strain>
    </source>
</reference>
<dbReference type="PRINTS" id="PR00367">
    <property type="entry name" value="ETHRSPELEMNT"/>
</dbReference>
<keyword evidence="4" id="KW-0238">DNA-binding</keyword>
<name>A0ABQ9LBK1_HEVBR</name>
<evidence type="ECO:0000256" key="6">
    <source>
        <dbReference type="ARBA" id="ARBA00023163"/>
    </source>
</evidence>
<dbReference type="PANTHER" id="PTHR31190:SF499">
    <property type="entry name" value="ETHYLENE-RESPONSIVE TRANSCRIPTION FACTOR ERF105"/>
    <property type="match status" value="1"/>
</dbReference>
<keyword evidence="2" id="KW-0936">Ethylene signaling pathway</keyword>
<dbReference type="Proteomes" id="UP001174677">
    <property type="component" value="Chromosome 13"/>
</dbReference>
<evidence type="ECO:0000256" key="9">
    <source>
        <dbReference type="SAM" id="MobiDB-lite"/>
    </source>
</evidence>
<evidence type="ECO:0000256" key="2">
    <source>
        <dbReference type="ARBA" id="ARBA00022745"/>
    </source>
</evidence>
<dbReference type="Pfam" id="PF00847">
    <property type="entry name" value="AP2"/>
    <property type="match status" value="1"/>
</dbReference>
<comment type="similarity">
    <text evidence="8">Belongs to the AP2/ERF transcription factor family. ERF subfamily.</text>
</comment>
<keyword evidence="5" id="KW-0010">Activator</keyword>
<keyword evidence="7" id="KW-0539">Nucleus</keyword>
<comment type="caution">
    <text evidence="11">The sequence shown here is derived from an EMBL/GenBank/DDBJ whole genome shotgun (WGS) entry which is preliminary data.</text>
</comment>
<dbReference type="SMART" id="SM00380">
    <property type="entry name" value="AP2"/>
    <property type="match status" value="1"/>
</dbReference>
<dbReference type="PROSITE" id="PS51032">
    <property type="entry name" value="AP2_ERF"/>
    <property type="match status" value="1"/>
</dbReference>
<dbReference type="EMBL" id="JARPOI010000013">
    <property type="protein sequence ID" value="KAJ9164015.1"/>
    <property type="molecule type" value="Genomic_DNA"/>
</dbReference>
<dbReference type="PANTHER" id="PTHR31190">
    <property type="entry name" value="DNA-BINDING DOMAIN"/>
    <property type="match status" value="1"/>
</dbReference>
<accession>A0ABQ9LBK1</accession>
<feature type="region of interest" description="Disordered" evidence="9">
    <location>
        <begin position="182"/>
        <end position="201"/>
    </location>
</feature>
<feature type="region of interest" description="Disordered" evidence="9">
    <location>
        <begin position="90"/>
        <end position="109"/>
    </location>
</feature>
<gene>
    <name evidence="11" type="ORF">P3X46_023633</name>
</gene>
<dbReference type="Gene3D" id="3.30.730.10">
    <property type="entry name" value="AP2/ERF domain"/>
    <property type="match status" value="1"/>
</dbReference>
<evidence type="ECO:0000256" key="1">
    <source>
        <dbReference type="ARBA" id="ARBA00004123"/>
    </source>
</evidence>
<dbReference type="InterPro" id="IPR044808">
    <property type="entry name" value="ERF_plant"/>
</dbReference>
<dbReference type="CDD" id="cd00018">
    <property type="entry name" value="AP2"/>
    <property type="match status" value="1"/>
</dbReference>
<dbReference type="InterPro" id="IPR001471">
    <property type="entry name" value="AP2/ERF_dom"/>
</dbReference>
<feature type="domain" description="AP2/ERF" evidence="10">
    <location>
        <begin position="119"/>
        <end position="177"/>
    </location>
</feature>
<keyword evidence="6" id="KW-0804">Transcription</keyword>
<dbReference type="InterPro" id="IPR016177">
    <property type="entry name" value="DNA-bd_dom_sf"/>
</dbReference>
<proteinExistence type="inferred from homology"/>
<comment type="subcellular location">
    <subcellularLocation>
        <location evidence="1">Nucleus</location>
    </subcellularLocation>
</comment>
<evidence type="ECO:0000256" key="3">
    <source>
        <dbReference type="ARBA" id="ARBA00023015"/>
    </source>
</evidence>
<evidence type="ECO:0000313" key="12">
    <source>
        <dbReference type="Proteomes" id="UP001174677"/>
    </source>
</evidence>
<keyword evidence="12" id="KW-1185">Reference proteome</keyword>
<evidence type="ECO:0000313" key="11">
    <source>
        <dbReference type="EMBL" id="KAJ9164015.1"/>
    </source>
</evidence>
<evidence type="ECO:0000259" key="10">
    <source>
        <dbReference type="PROSITE" id="PS51032"/>
    </source>
</evidence>
<evidence type="ECO:0000256" key="7">
    <source>
        <dbReference type="ARBA" id="ARBA00023242"/>
    </source>
</evidence>
<organism evidence="11 12">
    <name type="scientific">Hevea brasiliensis</name>
    <name type="common">Para rubber tree</name>
    <name type="synonym">Siphonia brasiliensis</name>
    <dbReference type="NCBI Taxonomy" id="3981"/>
    <lineage>
        <taxon>Eukaryota</taxon>
        <taxon>Viridiplantae</taxon>
        <taxon>Streptophyta</taxon>
        <taxon>Embryophyta</taxon>
        <taxon>Tracheophyta</taxon>
        <taxon>Spermatophyta</taxon>
        <taxon>Magnoliopsida</taxon>
        <taxon>eudicotyledons</taxon>
        <taxon>Gunneridae</taxon>
        <taxon>Pentapetalae</taxon>
        <taxon>rosids</taxon>
        <taxon>fabids</taxon>
        <taxon>Malpighiales</taxon>
        <taxon>Euphorbiaceae</taxon>
        <taxon>Crotonoideae</taxon>
        <taxon>Micrandreae</taxon>
        <taxon>Hevea</taxon>
    </lineage>
</organism>
<dbReference type="SUPFAM" id="SSF54171">
    <property type="entry name" value="DNA-binding domain"/>
    <property type="match status" value="1"/>
</dbReference>
<sequence>MATPTATPEESSALELIRQHLFGDFASTDVFFNNLDFHISTPSHFLQPIKLENHDSLSASESNSPVSVPIQSTHETCNFQPKTELVDLKSPEPPGLVNHSPPPEPMSDLKSIDEEEKRQYRGVRRRPWGKFAAEIRDPNRKGTRVWLGTFDSGVDAAKAYDSAAFRLRGRKAILNFPLEAGLADPPEQTGRKRRKLKRAEVATDSGELSSANWNLDCVEGEGISYEEQLSPLSGKPVLLTC</sequence>
<protein>
    <recommendedName>
        <fullName evidence="10">AP2/ERF domain-containing protein</fullName>
    </recommendedName>
</protein>
<dbReference type="InterPro" id="IPR036955">
    <property type="entry name" value="AP2/ERF_dom_sf"/>
</dbReference>
<evidence type="ECO:0000256" key="5">
    <source>
        <dbReference type="ARBA" id="ARBA00023159"/>
    </source>
</evidence>
<keyword evidence="3" id="KW-0805">Transcription regulation</keyword>